<dbReference type="EMBL" id="DXFP01000002">
    <property type="protein sequence ID" value="HIX01152.1"/>
    <property type="molecule type" value="Genomic_DNA"/>
</dbReference>
<feature type="compositionally biased region" description="Polar residues" evidence="7">
    <location>
        <begin position="561"/>
        <end position="590"/>
    </location>
</feature>
<evidence type="ECO:0000259" key="9">
    <source>
        <dbReference type="Pfam" id="PF00746"/>
    </source>
</evidence>
<dbReference type="Proteomes" id="UP000823963">
    <property type="component" value="Unassembled WGS sequence"/>
</dbReference>
<feature type="region of interest" description="Disordered" evidence="7">
    <location>
        <begin position="561"/>
        <end position="596"/>
    </location>
</feature>
<dbReference type="GO" id="GO:0007155">
    <property type="term" value="P:cell adhesion"/>
    <property type="evidence" value="ECO:0007669"/>
    <property type="project" value="InterPro"/>
</dbReference>
<evidence type="ECO:0000256" key="8">
    <source>
        <dbReference type="SAM" id="Phobius"/>
    </source>
</evidence>
<dbReference type="InterPro" id="IPR008966">
    <property type="entry name" value="Adhesion_dom_sf"/>
</dbReference>
<evidence type="ECO:0000256" key="1">
    <source>
        <dbReference type="ARBA" id="ARBA00004168"/>
    </source>
</evidence>
<dbReference type="Pfam" id="PF17961">
    <property type="entry name" value="Big_8"/>
    <property type="match status" value="1"/>
</dbReference>
<feature type="domain" description="Collagen binding" evidence="10">
    <location>
        <begin position="162"/>
        <end position="275"/>
    </location>
</feature>
<feature type="region of interest" description="Disordered" evidence="7">
    <location>
        <begin position="487"/>
        <end position="547"/>
    </location>
</feature>
<evidence type="ECO:0000313" key="14">
    <source>
        <dbReference type="Proteomes" id="UP000823963"/>
    </source>
</evidence>
<dbReference type="NCBIfam" id="TIGR01167">
    <property type="entry name" value="LPXTG_anchor"/>
    <property type="match status" value="1"/>
</dbReference>
<dbReference type="Gene3D" id="2.60.40.10">
    <property type="entry name" value="Immunoglobulins"/>
    <property type="match status" value="1"/>
</dbReference>
<dbReference type="AlphaFoldDB" id="A0A9D2A9V1"/>
<dbReference type="InterPro" id="IPR019931">
    <property type="entry name" value="LPXTG_anchor"/>
</dbReference>
<keyword evidence="3" id="KW-0134">Cell wall</keyword>
<dbReference type="Pfam" id="PF00746">
    <property type="entry name" value="Gram_pos_anchor"/>
    <property type="match status" value="1"/>
</dbReference>
<comment type="caution">
    <text evidence="13">The sequence shown here is derived from an EMBL/GenBank/DDBJ whole genome shotgun (WGS) entry which is preliminary data.</text>
</comment>
<dbReference type="PANTHER" id="PTHR36108:SF13">
    <property type="entry name" value="COLOSSIN-B-RELATED"/>
    <property type="match status" value="1"/>
</dbReference>
<reference evidence="13" key="1">
    <citation type="journal article" date="2021" name="PeerJ">
        <title>Extensive microbial diversity within the chicken gut microbiome revealed by metagenomics and culture.</title>
        <authorList>
            <person name="Gilroy R."/>
            <person name="Ravi A."/>
            <person name="Getino M."/>
            <person name="Pursley I."/>
            <person name="Horton D.L."/>
            <person name="Alikhan N.F."/>
            <person name="Baker D."/>
            <person name="Gharbi K."/>
            <person name="Hall N."/>
            <person name="Watson M."/>
            <person name="Adriaenssens E.M."/>
            <person name="Foster-Nyarko E."/>
            <person name="Jarju S."/>
            <person name="Secka A."/>
            <person name="Antonio M."/>
            <person name="Oren A."/>
            <person name="Chaudhuri R.R."/>
            <person name="La Ragione R."/>
            <person name="Hildebrand F."/>
            <person name="Pallen M.J."/>
        </authorList>
    </citation>
    <scope>NUCLEOTIDE SEQUENCE</scope>
    <source>
        <strain evidence="13">6627</strain>
    </source>
</reference>
<keyword evidence="5" id="KW-0732">Signal</keyword>
<keyword evidence="8" id="KW-0472">Membrane</keyword>
<gene>
    <name evidence="13" type="ORF">H9861_00135</name>
</gene>
<dbReference type="InterPro" id="IPR041033">
    <property type="entry name" value="SpaA_PFL_dom_1"/>
</dbReference>
<dbReference type="PANTHER" id="PTHR36108">
    <property type="entry name" value="COLOSSIN-B-RELATED"/>
    <property type="match status" value="1"/>
</dbReference>
<comment type="subcellular location">
    <subcellularLocation>
        <location evidence="1">Secreted</location>
        <location evidence="1">Cell wall</location>
        <topology evidence="1">Peptidoglycan-anchor</topology>
    </subcellularLocation>
</comment>
<organism evidence="13 14">
    <name type="scientific">Candidatus Ligilactobacillus excrementigallinarum</name>
    <dbReference type="NCBI Taxonomy" id="2838641"/>
    <lineage>
        <taxon>Bacteria</taxon>
        <taxon>Bacillati</taxon>
        <taxon>Bacillota</taxon>
        <taxon>Bacilli</taxon>
        <taxon>Lactobacillales</taxon>
        <taxon>Lactobacillaceae</taxon>
        <taxon>Ligilactobacillus</taxon>
    </lineage>
</organism>
<accession>A0A9D2A9V1</accession>
<dbReference type="SUPFAM" id="SSF49401">
    <property type="entry name" value="Bacterial adhesins"/>
    <property type="match status" value="2"/>
</dbReference>
<feature type="region of interest" description="Disordered" evidence="7">
    <location>
        <begin position="404"/>
        <end position="468"/>
    </location>
</feature>
<dbReference type="Gene3D" id="2.60.40.1280">
    <property type="match status" value="1"/>
</dbReference>
<evidence type="ECO:0000256" key="7">
    <source>
        <dbReference type="SAM" id="MobiDB-lite"/>
    </source>
</evidence>
<evidence type="ECO:0000259" key="12">
    <source>
        <dbReference type="Pfam" id="PF17961"/>
    </source>
</evidence>
<feature type="transmembrane region" description="Helical" evidence="8">
    <location>
        <begin position="647"/>
        <end position="667"/>
    </location>
</feature>
<feature type="transmembrane region" description="Helical" evidence="8">
    <location>
        <begin position="12"/>
        <end position="30"/>
    </location>
</feature>
<dbReference type="InterPro" id="IPR008456">
    <property type="entry name" value="Collagen-bd_dom"/>
</dbReference>
<feature type="domain" description="SDR-like Ig" evidence="12">
    <location>
        <begin position="61"/>
        <end position="148"/>
    </location>
</feature>
<evidence type="ECO:0000313" key="13">
    <source>
        <dbReference type="EMBL" id="HIX01152.1"/>
    </source>
</evidence>
<dbReference type="InterPro" id="IPR041171">
    <property type="entry name" value="SDR_Ig"/>
</dbReference>
<feature type="domain" description="SpaA-like prealbumin fold" evidence="11">
    <location>
        <begin position="310"/>
        <end position="393"/>
    </location>
</feature>
<reference evidence="13" key="2">
    <citation type="submission" date="2021-04" db="EMBL/GenBank/DDBJ databases">
        <authorList>
            <person name="Gilroy R."/>
        </authorList>
    </citation>
    <scope>NUCLEOTIDE SEQUENCE</scope>
    <source>
        <strain evidence="13">6627</strain>
    </source>
</reference>
<evidence type="ECO:0000259" key="10">
    <source>
        <dbReference type="Pfam" id="PF05737"/>
    </source>
</evidence>
<evidence type="ECO:0000256" key="2">
    <source>
        <dbReference type="ARBA" id="ARBA00007257"/>
    </source>
</evidence>
<protein>
    <submittedName>
        <fullName evidence="13">LPXTG cell wall anchor domain-containing protein</fullName>
    </submittedName>
</protein>
<evidence type="ECO:0000259" key="11">
    <source>
        <dbReference type="Pfam" id="PF17802"/>
    </source>
</evidence>
<dbReference type="Gene3D" id="2.60.40.740">
    <property type="match status" value="1"/>
</dbReference>
<proteinExistence type="inferred from homology"/>
<dbReference type="Pfam" id="PF05737">
    <property type="entry name" value="Collagen_bind"/>
    <property type="match status" value="1"/>
</dbReference>
<keyword evidence="8" id="KW-1133">Transmembrane helix</keyword>
<dbReference type="Pfam" id="PF17802">
    <property type="entry name" value="SpaA"/>
    <property type="match status" value="1"/>
</dbReference>
<dbReference type="InterPro" id="IPR013783">
    <property type="entry name" value="Ig-like_fold"/>
</dbReference>
<evidence type="ECO:0000256" key="5">
    <source>
        <dbReference type="ARBA" id="ARBA00022729"/>
    </source>
</evidence>
<dbReference type="SUPFAM" id="SSF49478">
    <property type="entry name" value="Cna protein B-type domain"/>
    <property type="match status" value="1"/>
</dbReference>
<dbReference type="GO" id="GO:0005518">
    <property type="term" value="F:collagen binding"/>
    <property type="evidence" value="ECO:0007669"/>
    <property type="project" value="InterPro"/>
</dbReference>
<evidence type="ECO:0000256" key="3">
    <source>
        <dbReference type="ARBA" id="ARBA00022512"/>
    </source>
</evidence>
<name>A0A9D2A9V1_9LACO</name>
<keyword evidence="8" id="KW-0812">Transmembrane</keyword>
<comment type="similarity">
    <text evidence="2">Belongs to the serine-aspartate repeat-containing protein (SDr) family.</text>
</comment>
<evidence type="ECO:0000256" key="4">
    <source>
        <dbReference type="ARBA" id="ARBA00022525"/>
    </source>
</evidence>
<feature type="compositionally biased region" description="Low complexity" evidence="7">
    <location>
        <begin position="487"/>
        <end position="511"/>
    </location>
</feature>
<keyword evidence="4" id="KW-0964">Secreted</keyword>
<evidence type="ECO:0000256" key="6">
    <source>
        <dbReference type="ARBA" id="ARBA00023088"/>
    </source>
</evidence>
<keyword evidence="6" id="KW-0572">Peptidoglycan-anchor</keyword>
<dbReference type="InterPro" id="IPR011252">
    <property type="entry name" value="Fibrogen-bd_dom1"/>
</dbReference>
<feature type="domain" description="Gram-positive cocci surface proteins LPxTG" evidence="9">
    <location>
        <begin position="639"/>
        <end position="668"/>
    </location>
</feature>
<feature type="compositionally biased region" description="Polar residues" evidence="7">
    <location>
        <begin position="516"/>
        <end position="547"/>
    </location>
</feature>
<sequence>MKDKKLHFSRIFVTLVGLVMGLFVCFQLNANASTIKVNGLSGSQATITDENGKIVTDQSKMDEYNYYKVTYHWSIPDSEKIEPGDTATFTIPSGIRVRSDVTFNITDSQGQVVGKATIKAGASTGTITFTNIPASFRYDRHGTLSFYGEGKNVQSTDINSWMINKGGWVDDNSIGKNGKPDQLYWNVVINPAGKSLSDVTFTDNPQDGQTIIPSSITANKIVDDSGTYKLGAPLTPTITHNANGTETFNFGNIDYPIYIKYRTNVDSKDVTDTTNNWENVGMVHWNGDKSEQVTSVIKYGGSGSESGYDGSVELDKYAQETNKPLAGAVFDLEDDQGNVIQAGLTTDSNGKIVISNIKDGNYQFVEVKAPNGYQLNPTPIKFTIDNQNSQELHVKLSDFNHLASSSSSSSSSKKSSSSSSRTILSSSTMTSVSSKSRRTTSVISSNSSSSAIPVVSSSSSSSSNVVPVKSSSSSAVLSSSSSQPMVMSSSAQITPSLNSSSTPASLPSSKSFPEVASTSELTSTSRVISNAMTSSQTGELTSTSSVAPITSSVTASSTVQNSMKLSSSNQTPVTPTVSALSPSNSTEGALSSSSSSISSAVNTTAGQVGSKQTQLTGKTSIQAAGKYGEAGTGKTGHGHDLPQTGEVSTVAITVVGIILVVAGIVIYKEQ</sequence>